<keyword evidence="11" id="KW-1185">Reference proteome</keyword>
<keyword evidence="3" id="KW-0813">Transport</keyword>
<dbReference type="EMBL" id="CP000237">
    <property type="protein sequence ID" value="ABD45897.1"/>
    <property type="molecule type" value="Genomic_DNA"/>
</dbReference>
<evidence type="ECO:0000256" key="7">
    <source>
        <dbReference type="ARBA" id="ARBA00023136"/>
    </source>
</evidence>
<feature type="transmembrane region" description="Helical" evidence="8">
    <location>
        <begin position="142"/>
        <end position="163"/>
    </location>
</feature>
<dbReference type="SUPFAM" id="SSF103473">
    <property type="entry name" value="MFS general substrate transporter"/>
    <property type="match status" value="1"/>
</dbReference>
<keyword evidence="6 8" id="KW-1133">Transmembrane helix</keyword>
<evidence type="ECO:0000313" key="10">
    <source>
        <dbReference type="EMBL" id="ABD45897.1"/>
    </source>
</evidence>
<dbReference type="PANTHER" id="PTHR12778:SF10">
    <property type="entry name" value="MAJOR FACILITATOR SUPERFAMILY DOMAIN-CONTAINING PROTEIN 3"/>
    <property type="match status" value="1"/>
</dbReference>
<dbReference type="InterPro" id="IPR020846">
    <property type="entry name" value="MFS_dom"/>
</dbReference>
<sequence>MKVVAAFFLGFSCGIPTVLVAPTLSVWLAKAGVNCSSIGLFALVGIPYIVKFLFAPFFDLYTVPILGRCFGQKRGWILLLQQCVFFSIVGLSFTNPLRNIYLMGFFALVVAFFSSLQEVVIDNYRISILRTKEQLIGSSNVLLGWRVAHLISGALTLFLVDYLCNSYGLCEDFINWRILYIFSAFLSLSASITVLCMGEPKLKASQKEMSTNSRSFLPETIIQPLREILQIKKSVYIIILVVIYRSCDSLIATMISPFLLDIGFSLTEIAVVAKTFGLLFLIVGGVIGSKIVYRYGIIKGLVFGAVVQMLSNVMFVVQSKVGYNLPLLYMTIATENICGSIATTAIIGYISGLASKARFSGSVYAIFSSLFIVDRAVLPVIAGLIADYFGWTALFVTSIVLGLPALFLVLFLEKWARSERSPGW</sequence>
<feature type="transmembrane region" description="Helical" evidence="8">
    <location>
        <begin position="178"/>
        <end position="197"/>
    </location>
</feature>
<name>Q2GCW0_EHRS3</name>
<dbReference type="HOGENOM" id="CLU_029352_1_2_5"/>
<reference evidence="10 11" key="1">
    <citation type="journal article" date="2006" name="PLoS Genet.">
        <title>Comparative genomics of emerging human ehrlichiosis agents.</title>
        <authorList>
            <person name="Dunning Hotopp J.C."/>
            <person name="Lin M."/>
            <person name="Madupu R."/>
            <person name="Crabtree J."/>
            <person name="Angiuoli S.V."/>
            <person name="Eisen J.A."/>
            <person name="Seshadri R."/>
            <person name="Ren Q."/>
            <person name="Wu M."/>
            <person name="Utterback T.R."/>
            <person name="Smith S."/>
            <person name="Lewis M."/>
            <person name="Khouri H."/>
            <person name="Zhang C."/>
            <person name="Niu H."/>
            <person name="Lin Q."/>
            <person name="Ohashi N."/>
            <person name="Zhi N."/>
            <person name="Nelson W."/>
            <person name="Brinkac L.M."/>
            <person name="Dodson R.J."/>
            <person name="Rosovitz M.J."/>
            <person name="Sundaram J."/>
            <person name="Daugherty S.C."/>
            <person name="Davidsen T."/>
            <person name="Durkin A.S."/>
            <person name="Gwinn M."/>
            <person name="Haft D.H."/>
            <person name="Selengut J.D."/>
            <person name="Sullivan S.A."/>
            <person name="Zafar N."/>
            <person name="Zhou L."/>
            <person name="Benahmed F."/>
            <person name="Forberger H."/>
            <person name="Halpin R."/>
            <person name="Mulligan S."/>
            <person name="Robinson J."/>
            <person name="White O."/>
            <person name="Rikihisa Y."/>
            <person name="Tettelin H."/>
        </authorList>
    </citation>
    <scope>NUCLEOTIDE SEQUENCE [LARGE SCALE GENOMIC DNA]</scope>
    <source>
        <strain evidence="11">ATCC VR-367 / Miyayama</strain>
    </source>
</reference>
<evidence type="ECO:0000259" key="9">
    <source>
        <dbReference type="PROSITE" id="PS50850"/>
    </source>
</evidence>
<accession>Q2GCW0</accession>
<feature type="transmembrane region" description="Helical" evidence="8">
    <location>
        <begin position="75"/>
        <end position="94"/>
    </location>
</feature>
<dbReference type="KEGG" id="nse:NSE_0814"/>
<feature type="domain" description="Major facilitator superfamily (MFS) profile" evidence="9">
    <location>
        <begin position="234"/>
        <end position="424"/>
    </location>
</feature>
<dbReference type="PANTHER" id="PTHR12778">
    <property type="entry name" value="SOLUTE CARRIER FAMILY 33 ACETYL-COA TRANSPORTER -RELATED"/>
    <property type="match status" value="1"/>
</dbReference>
<feature type="transmembrane region" description="Helical" evidence="8">
    <location>
        <begin position="41"/>
        <end position="63"/>
    </location>
</feature>
<evidence type="ECO:0000256" key="2">
    <source>
        <dbReference type="ARBA" id="ARBA00008335"/>
    </source>
</evidence>
<dbReference type="Pfam" id="PF07690">
    <property type="entry name" value="MFS_1"/>
    <property type="match status" value="1"/>
</dbReference>
<feature type="transmembrane region" description="Helical" evidence="8">
    <location>
        <begin position="100"/>
        <end position="121"/>
    </location>
</feature>
<dbReference type="PROSITE" id="PS50850">
    <property type="entry name" value="MFS"/>
    <property type="match status" value="1"/>
</dbReference>
<feature type="transmembrane region" description="Helical" evidence="8">
    <location>
        <begin position="271"/>
        <end position="293"/>
    </location>
</feature>
<dbReference type="STRING" id="222891.NSE_0814"/>
<evidence type="ECO:0000256" key="6">
    <source>
        <dbReference type="ARBA" id="ARBA00022989"/>
    </source>
</evidence>
<feature type="transmembrane region" description="Helical" evidence="8">
    <location>
        <begin position="327"/>
        <end position="350"/>
    </location>
</feature>
<evidence type="ECO:0000256" key="8">
    <source>
        <dbReference type="SAM" id="Phobius"/>
    </source>
</evidence>
<organism evidence="10 11">
    <name type="scientific">Ehrlichia sennetsu (strain ATCC VR-367 / Miyayama)</name>
    <name type="common">Neorickettsia sennetsu</name>
    <dbReference type="NCBI Taxonomy" id="222891"/>
    <lineage>
        <taxon>Bacteria</taxon>
        <taxon>Pseudomonadati</taxon>
        <taxon>Pseudomonadota</taxon>
        <taxon>Alphaproteobacteria</taxon>
        <taxon>Rickettsiales</taxon>
        <taxon>Anaplasmataceae</taxon>
        <taxon>Ehrlichia</taxon>
    </lineage>
</organism>
<dbReference type="InterPro" id="IPR011701">
    <property type="entry name" value="MFS"/>
</dbReference>
<gene>
    <name evidence="10" type="ordered locus">NSE_0814</name>
</gene>
<dbReference type="GO" id="GO:0005886">
    <property type="term" value="C:plasma membrane"/>
    <property type="evidence" value="ECO:0007669"/>
    <property type="project" value="UniProtKB-SubCell"/>
</dbReference>
<dbReference type="Gene3D" id="1.20.1250.20">
    <property type="entry name" value="MFS general substrate transporter like domains"/>
    <property type="match status" value="1"/>
</dbReference>
<dbReference type="InterPro" id="IPR004752">
    <property type="entry name" value="AmpG_permease/AT-1"/>
</dbReference>
<evidence type="ECO:0000256" key="3">
    <source>
        <dbReference type="ARBA" id="ARBA00022448"/>
    </source>
</evidence>
<comment type="subcellular location">
    <subcellularLocation>
        <location evidence="1">Cell inner membrane</location>
        <topology evidence="1">Multi-pass membrane protein</topology>
    </subcellularLocation>
</comment>
<dbReference type="Proteomes" id="UP000001942">
    <property type="component" value="Chromosome"/>
</dbReference>
<evidence type="ECO:0000256" key="4">
    <source>
        <dbReference type="ARBA" id="ARBA00022519"/>
    </source>
</evidence>
<feature type="transmembrane region" description="Helical" evidence="8">
    <location>
        <begin position="235"/>
        <end position="259"/>
    </location>
</feature>
<keyword evidence="7 8" id="KW-0472">Membrane</keyword>
<evidence type="ECO:0000313" key="11">
    <source>
        <dbReference type="Proteomes" id="UP000001942"/>
    </source>
</evidence>
<feature type="transmembrane region" description="Helical" evidence="8">
    <location>
        <begin position="388"/>
        <end position="412"/>
    </location>
</feature>
<proteinExistence type="inferred from homology"/>
<feature type="transmembrane region" description="Helical" evidence="8">
    <location>
        <begin position="362"/>
        <end position="382"/>
    </location>
</feature>
<dbReference type="OrthoDB" id="9787815at2"/>
<dbReference type="InterPro" id="IPR036259">
    <property type="entry name" value="MFS_trans_sf"/>
</dbReference>
<dbReference type="GO" id="GO:0022857">
    <property type="term" value="F:transmembrane transporter activity"/>
    <property type="evidence" value="ECO:0007669"/>
    <property type="project" value="InterPro"/>
</dbReference>
<dbReference type="AlphaFoldDB" id="Q2GCW0"/>
<evidence type="ECO:0000256" key="5">
    <source>
        <dbReference type="ARBA" id="ARBA00022692"/>
    </source>
</evidence>
<feature type="transmembrane region" description="Helical" evidence="8">
    <location>
        <begin position="300"/>
        <end position="321"/>
    </location>
</feature>
<keyword evidence="4" id="KW-1003">Cell membrane</keyword>
<keyword evidence="4" id="KW-0997">Cell inner membrane</keyword>
<comment type="similarity">
    <text evidence="2">Belongs to the major facilitator superfamily.</text>
</comment>
<protein>
    <submittedName>
        <fullName evidence="10">Permease</fullName>
    </submittedName>
</protein>
<dbReference type="NCBIfam" id="TIGR00901">
    <property type="entry name" value="2A0125"/>
    <property type="match status" value="1"/>
</dbReference>
<evidence type="ECO:0000256" key="1">
    <source>
        <dbReference type="ARBA" id="ARBA00004429"/>
    </source>
</evidence>
<dbReference type="eggNOG" id="COG2814">
    <property type="taxonomic scope" value="Bacteria"/>
</dbReference>
<keyword evidence="5 8" id="KW-0812">Transmembrane</keyword>